<evidence type="ECO:0000313" key="1">
    <source>
        <dbReference type="EMBL" id="EIC31176.1"/>
    </source>
</evidence>
<name>H8GG96_METAL</name>
<gene>
    <name evidence="1" type="ORF">Metal_3528</name>
</gene>
<dbReference type="SUPFAM" id="SSF81301">
    <property type="entry name" value="Nucleotidyltransferase"/>
    <property type="match status" value="1"/>
</dbReference>
<organism evidence="1 2">
    <name type="scientific">Methylomicrobium album BG8</name>
    <dbReference type="NCBI Taxonomy" id="686340"/>
    <lineage>
        <taxon>Bacteria</taxon>
        <taxon>Pseudomonadati</taxon>
        <taxon>Pseudomonadota</taxon>
        <taxon>Gammaproteobacteria</taxon>
        <taxon>Methylococcales</taxon>
        <taxon>Methylococcaceae</taxon>
        <taxon>Methylomicrobium</taxon>
    </lineage>
</organism>
<dbReference type="InterPro" id="IPR043519">
    <property type="entry name" value="NT_sf"/>
</dbReference>
<sequence>MFSPKDFIETAEGLLFAVVDPHLEQGKALCFLRYINAEGHWHKQATDEANAFLYRNHPHYLHYSPILDARLHAVDVERIVRHHRPKDRFRHIMRQFRHDPVERDVFELGELLRQQGVDLNRIGITGSVLVGVQKASSDIDLVCYGSEVFHRCRAGVSALIEQDRLQDLSDRDWQASYRRRNCSLSFEEYVWHEKRKFNKALVNGRKFDLSWVEQNESDRPQRYQKLEPVTLTCRITDDEQAFGYPSVYRIEHDSIAAIVCFTATYAGQARKGETVEVAGMLERNAEGVRHIVVGSSREAHGEHIRVIHD</sequence>
<proteinExistence type="predicted"/>
<evidence type="ECO:0000313" key="2">
    <source>
        <dbReference type="Proteomes" id="UP000005090"/>
    </source>
</evidence>
<dbReference type="EMBL" id="CM001475">
    <property type="protein sequence ID" value="EIC31176.1"/>
    <property type="molecule type" value="Genomic_DNA"/>
</dbReference>
<dbReference type="STRING" id="686340.Metal_3528"/>
<dbReference type="Proteomes" id="UP000005090">
    <property type="component" value="Chromosome"/>
</dbReference>
<dbReference type="RefSeq" id="WP_005374347.1">
    <property type="nucleotide sequence ID" value="NZ_CM001475.1"/>
</dbReference>
<reference evidence="1 2" key="1">
    <citation type="journal article" date="2013" name="Genome Announc.">
        <title>Genome Sequence of the Obligate Gammaproteobacterial Methanotroph Methylomicrobium album Strain BG8.</title>
        <authorList>
            <person name="Kits K.D."/>
            <person name="Kalyuzhnaya M.G."/>
            <person name="Klotz M.G."/>
            <person name="Jetten M.S."/>
            <person name="Op den Camp H.J."/>
            <person name="Vuilleumier S."/>
            <person name="Bringel F."/>
            <person name="Dispirito A.A."/>
            <person name="Murrell J.C."/>
            <person name="Bruce D."/>
            <person name="Cheng J.F."/>
            <person name="Copeland A."/>
            <person name="Goodwin L."/>
            <person name="Hauser L."/>
            <person name="Lajus A."/>
            <person name="Land M.L."/>
            <person name="Lapidus A."/>
            <person name="Lucas S."/>
            <person name="Medigue C."/>
            <person name="Pitluck S."/>
            <person name="Woyke T."/>
            <person name="Zeytun A."/>
            <person name="Stein L.Y."/>
        </authorList>
    </citation>
    <scope>NUCLEOTIDE SEQUENCE [LARGE SCALE GENOMIC DNA]</scope>
    <source>
        <strain evidence="1 2">BG8</strain>
    </source>
</reference>
<dbReference type="eggNOG" id="COG1665">
    <property type="taxonomic scope" value="Bacteria"/>
</dbReference>
<protein>
    <submittedName>
        <fullName evidence="1">Uncharacterized protein conserved in archaea</fullName>
    </submittedName>
</protein>
<keyword evidence="2" id="KW-1185">Reference proteome</keyword>
<accession>H8GG96</accession>
<dbReference type="AlphaFoldDB" id="H8GG96"/>
<dbReference type="HOGENOM" id="CLU_072733_0_0_6"/>